<evidence type="ECO:0000256" key="4">
    <source>
        <dbReference type="SAM" id="MobiDB-lite"/>
    </source>
</evidence>
<feature type="domain" description="Single-strand DNA deaminase toxin A-like C-terminal" evidence="5">
    <location>
        <begin position="356"/>
        <end position="417"/>
    </location>
</feature>
<dbReference type="InterPro" id="IPR002110">
    <property type="entry name" value="Ankyrin_rpt"/>
</dbReference>
<name>A0A6A6Y4A1_9PEZI</name>
<dbReference type="GeneID" id="54457085"/>
<dbReference type="Pfam" id="PF12796">
    <property type="entry name" value="Ank_2"/>
    <property type="match status" value="1"/>
</dbReference>
<keyword evidence="7" id="KW-1185">Reference proteome</keyword>
<evidence type="ECO:0000259" key="5">
    <source>
        <dbReference type="Pfam" id="PF24120"/>
    </source>
</evidence>
<feature type="region of interest" description="Disordered" evidence="4">
    <location>
        <begin position="253"/>
        <end position="281"/>
    </location>
</feature>
<dbReference type="SMART" id="SM00248">
    <property type="entry name" value="ANK"/>
    <property type="match status" value="2"/>
</dbReference>
<keyword evidence="1" id="KW-0677">Repeat</keyword>
<evidence type="ECO:0000313" key="8">
    <source>
        <dbReference type="RefSeq" id="XP_033569818.1"/>
    </source>
</evidence>
<reference evidence="8" key="2">
    <citation type="submission" date="2020-04" db="EMBL/GenBank/DDBJ databases">
        <authorList>
            <consortium name="NCBI Genome Project"/>
        </authorList>
    </citation>
    <scope>NUCLEOTIDE SEQUENCE</scope>
    <source>
        <strain evidence="8">CBS 304.34</strain>
    </source>
</reference>
<dbReference type="PROSITE" id="PS50088">
    <property type="entry name" value="ANK_REPEAT"/>
    <property type="match status" value="2"/>
</dbReference>
<dbReference type="SUPFAM" id="SSF48403">
    <property type="entry name" value="Ankyrin repeat"/>
    <property type="match status" value="1"/>
</dbReference>
<feature type="repeat" description="ANK" evidence="3">
    <location>
        <begin position="214"/>
        <end position="246"/>
    </location>
</feature>
<sequence>MFTNLFPCPKIDVLHWNACHVYVKCPYCEEIHQHGVGLPGRRASHCYPGGQYKFKFPIDESNKLVGYEIDKERACFVNICLQAGQEDEDLHSSEKDECELADLFRSTMKISATEPMSGLVLNLRTDSRELETIPLTGGDTFKQKRILFAISECILGNLHTISRYLSTSAETKLFLHGKSEAGETTLIMAAAEKSHEMVSLLLQHGADANTINNNGRSALMEAALWGRIESVKALLNANADKRLQDHKGRCAMDLAQPTRKNEKERYRRSSRAAAESVPERDGDRRHIVVLLGDLNAEKQHGYTEPPSESERNKCSFRKSHSEMVITLCGPIRSHRVPRITKTAAVLGRGDQFARISATSSWGTDALPLNYKTGPHWIERVYRIASTIGHNFQDAPDPGWDQGKPGKYFASHAEKKLIAYFIDRHVFMPQDGKPDLKLEDSILEVEDSLAEGKHSSVAWAKVYDLEERKVQLDGQLFEADDRLLDDSYDEHEVKRLKHEIYAIDEELLSLESDANVAAMRAQEKKKRLLLKSEKIHQDLMELSRNEPPISLKRAVILSSNEICEDCDMFKKRVNDCFQLNIEMSWCI</sequence>
<dbReference type="PANTHER" id="PTHR24171:SF8">
    <property type="entry name" value="BRCA1-ASSOCIATED RING DOMAIN PROTEIN 1"/>
    <property type="match status" value="1"/>
</dbReference>
<dbReference type="GO" id="GO:0004842">
    <property type="term" value="F:ubiquitin-protein transferase activity"/>
    <property type="evidence" value="ECO:0007669"/>
    <property type="project" value="TreeGrafter"/>
</dbReference>
<dbReference type="EMBL" id="MU003720">
    <property type="protein sequence ID" value="KAF2802854.1"/>
    <property type="molecule type" value="Genomic_DNA"/>
</dbReference>
<protein>
    <recommendedName>
        <fullName evidence="5">Single-strand DNA deaminase toxin A-like C-terminal domain-containing protein</fullName>
    </recommendedName>
</protein>
<gene>
    <name evidence="6 8" type="ORF">BDZ99DRAFT_400850</name>
</gene>
<dbReference type="Pfam" id="PF24120">
    <property type="entry name" value="SsdA_C"/>
    <property type="match status" value="1"/>
</dbReference>
<keyword evidence="2 3" id="KW-0040">ANK repeat</keyword>
<dbReference type="Gene3D" id="1.25.40.20">
    <property type="entry name" value="Ankyrin repeat-containing domain"/>
    <property type="match status" value="1"/>
</dbReference>
<feature type="repeat" description="ANK" evidence="3">
    <location>
        <begin position="181"/>
        <end position="213"/>
    </location>
</feature>
<dbReference type="RefSeq" id="XP_033569818.1">
    <property type="nucleotide sequence ID" value="XM_033716192.1"/>
</dbReference>
<reference evidence="8" key="3">
    <citation type="submission" date="2025-04" db="UniProtKB">
        <authorList>
            <consortium name="RefSeq"/>
        </authorList>
    </citation>
    <scope>IDENTIFICATION</scope>
    <source>
        <strain evidence="8">CBS 304.34</strain>
    </source>
</reference>
<accession>A0A6A6Y4A1</accession>
<dbReference type="InterPro" id="IPR036770">
    <property type="entry name" value="Ankyrin_rpt-contain_sf"/>
</dbReference>
<evidence type="ECO:0000256" key="3">
    <source>
        <dbReference type="PROSITE-ProRule" id="PRU00023"/>
    </source>
</evidence>
<dbReference type="InterPro" id="IPR057517">
    <property type="entry name" value="SsdA-like_C"/>
</dbReference>
<evidence type="ECO:0000256" key="1">
    <source>
        <dbReference type="ARBA" id="ARBA00022737"/>
    </source>
</evidence>
<dbReference type="GO" id="GO:0085020">
    <property type="term" value="P:protein K6-linked ubiquitination"/>
    <property type="evidence" value="ECO:0007669"/>
    <property type="project" value="TreeGrafter"/>
</dbReference>
<dbReference type="PANTHER" id="PTHR24171">
    <property type="entry name" value="ANKYRIN REPEAT DOMAIN-CONTAINING PROTEIN 39-RELATED"/>
    <property type="match status" value="1"/>
</dbReference>
<dbReference type="PROSITE" id="PS50297">
    <property type="entry name" value="ANK_REP_REGION"/>
    <property type="match status" value="2"/>
</dbReference>
<evidence type="ECO:0000313" key="6">
    <source>
        <dbReference type="EMBL" id="KAF2802854.1"/>
    </source>
</evidence>
<evidence type="ECO:0000313" key="7">
    <source>
        <dbReference type="Proteomes" id="UP000504636"/>
    </source>
</evidence>
<dbReference type="AlphaFoldDB" id="A0A6A6Y4A1"/>
<dbReference type="OrthoDB" id="5337793at2759"/>
<proteinExistence type="predicted"/>
<organism evidence="6">
    <name type="scientific">Mytilinidion resinicola</name>
    <dbReference type="NCBI Taxonomy" id="574789"/>
    <lineage>
        <taxon>Eukaryota</taxon>
        <taxon>Fungi</taxon>
        <taxon>Dikarya</taxon>
        <taxon>Ascomycota</taxon>
        <taxon>Pezizomycotina</taxon>
        <taxon>Dothideomycetes</taxon>
        <taxon>Pleosporomycetidae</taxon>
        <taxon>Mytilinidiales</taxon>
        <taxon>Mytilinidiaceae</taxon>
        <taxon>Mytilinidion</taxon>
    </lineage>
</organism>
<evidence type="ECO:0000256" key="2">
    <source>
        <dbReference type="ARBA" id="ARBA00023043"/>
    </source>
</evidence>
<reference evidence="6 8" key="1">
    <citation type="journal article" date="2020" name="Stud. Mycol.">
        <title>101 Dothideomycetes genomes: a test case for predicting lifestyles and emergence of pathogens.</title>
        <authorList>
            <person name="Haridas S."/>
            <person name="Albert R."/>
            <person name="Binder M."/>
            <person name="Bloem J."/>
            <person name="Labutti K."/>
            <person name="Salamov A."/>
            <person name="Andreopoulos B."/>
            <person name="Baker S."/>
            <person name="Barry K."/>
            <person name="Bills G."/>
            <person name="Bluhm B."/>
            <person name="Cannon C."/>
            <person name="Castanera R."/>
            <person name="Culley D."/>
            <person name="Daum C."/>
            <person name="Ezra D."/>
            <person name="Gonzalez J."/>
            <person name="Henrissat B."/>
            <person name="Kuo A."/>
            <person name="Liang C."/>
            <person name="Lipzen A."/>
            <person name="Lutzoni F."/>
            <person name="Magnuson J."/>
            <person name="Mondo S."/>
            <person name="Nolan M."/>
            <person name="Ohm R."/>
            <person name="Pangilinan J."/>
            <person name="Park H.-J."/>
            <person name="Ramirez L."/>
            <person name="Alfaro M."/>
            <person name="Sun H."/>
            <person name="Tritt A."/>
            <person name="Yoshinaga Y."/>
            <person name="Zwiers L.-H."/>
            <person name="Turgeon B."/>
            <person name="Goodwin S."/>
            <person name="Spatafora J."/>
            <person name="Crous P."/>
            <person name="Grigoriev I."/>
        </authorList>
    </citation>
    <scope>NUCLEOTIDE SEQUENCE</scope>
    <source>
        <strain evidence="6 8">CBS 304.34</strain>
    </source>
</reference>
<dbReference type="Proteomes" id="UP000504636">
    <property type="component" value="Unplaced"/>
</dbReference>